<feature type="domain" description="Carrier" evidence="5">
    <location>
        <begin position="417"/>
        <end position="492"/>
    </location>
</feature>
<dbReference type="InterPro" id="IPR042099">
    <property type="entry name" value="ANL_N_sf"/>
</dbReference>
<evidence type="ECO:0000256" key="2">
    <source>
        <dbReference type="ARBA" id="ARBA00022553"/>
    </source>
</evidence>
<keyword evidence="1" id="KW-0596">Phosphopantetheine</keyword>
<dbReference type="SUPFAM" id="SSF52777">
    <property type="entry name" value="CoA-dependent acyltransferases"/>
    <property type="match status" value="1"/>
</dbReference>
<accession>A0A9P8QN52</accession>
<evidence type="ECO:0000256" key="4">
    <source>
        <dbReference type="SAM" id="MobiDB-lite"/>
    </source>
</evidence>
<evidence type="ECO:0000259" key="5">
    <source>
        <dbReference type="PROSITE" id="PS50075"/>
    </source>
</evidence>
<evidence type="ECO:0000313" key="6">
    <source>
        <dbReference type="EMBL" id="KAH6605412.1"/>
    </source>
</evidence>
<dbReference type="Pfam" id="PF00550">
    <property type="entry name" value="PP-binding"/>
    <property type="match status" value="2"/>
</dbReference>
<feature type="domain" description="Carrier" evidence="5">
    <location>
        <begin position="14"/>
        <end position="87"/>
    </location>
</feature>
<sequence length="492" mass="54134">MGCARRASHGPYGADGELVLREVWGRVLNIEPEDIGTKDNFLSLGGDFINAVELVAVAGQHGIRLTAAAILANPELTKMAAVALLGEESDQVYDAEPWSLLPPMEVDEIMNETYYGQESIQTQGSEMVAFEQYGLHNIAKLSEDAKDACDFSNLLAIQPARWLASAADAKSKDAILLGGSAAEEKLSAMYNQNYFNYPLVLEALLDDGHVDLQITYDSNSISCDVLRALPHHFGHVVRQLLQLSDRPLCTISVAGEWELEPLFDSEVPEIVDPKGLVMEHGSVCTSQMAIAKRLGMTPGVRMLQFSALLQLIGTVGEIDIQGLTVLRGYLNNPEKTDEYNPDGTIEFLSRKDTQVKVRGLRIELGDIEHHIQNALKGVCQTAVGVFQTEEQRLSDSTQRPSRDKLTQYSLAPNNSRKPETAAEIRMQQLWAEELKIAAESMGRDDSFLQRGGDSLVDIRLVAAARKIGLSLAVKDIFVDPRLWATSSITQWV</sequence>
<feature type="region of interest" description="Disordered" evidence="4">
    <location>
        <begin position="390"/>
        <end position="420"/>
    </location>
</feature>
<evidence type="ECO:0000256" key="1">
    <source>
        <dbReference type="ARBA" id="ARBA00022450"/>
    </source>
</evidence>
<gene>
    <name evidence="6" type="ORF">Trco_007119</name>
</gene>
<dbReference type="GO" id="GO:0043041">
    <property type="term" value="P:amino acid activation for nonribosomal peptide biosynthetic process"/>
    <property type="evidence" value="ECO:0007669"/>
    <property type="project" value="TreeGrafter"/>
</dbReference>
<dbReference type="Gene3D" id="3.30.559.30">
    <property type="entry name" value="Nonribosomal peptide synthetase, condensation domain"/>
    <property type="match status" value="1"/>
</dbReference>
<dbReference type="PROSITE" id="PS50075">
    <property type="entry name" value="CARRIER"/>
    <property type="match status" value="2"/>
</dbReference>
<dbReference type="InterPro" id="IPR009081">
    <property type="entry name" value="PP-bd_ACP"/>
</dbReference>
<dbReference type="OrthoDB" id="4889564at2759"/>
<dbReference type="EMBL" id="JAIWOZ010000005">
    <property type="protein sequence ID" value="KAH6605412.1"/>
    <property type="molecule type" value="Genomic_DNA"/>
</dbReference>
<dbReference type="PANTHER" id="PTHR45527:SF1">
    <property type="entry name" value="FATTY ACID SYNTHASE"/>
    <property type="match status" value="1"/>
</dbReference>
<dbReference type="AlphaFoldDB" id="A0A9P8QN52"/>
<protein>
    <submittedName>
        <fullName evidence="6">Nonribosomal peptide synthase</fullName>
    </submittedName>
</protein>
<dbReference type="Proteomes" id="UP000827724">
    <property type="component" value="Unassembled WGS sequence"/>
</dbReference>
<evidence type="ECO:0000313" key="7">
    <source>
        <dbReference type="Proteomes" id="UP000827724"/>
    </source>
</evidence>
<keyword evidence="3" id="KW-0436">Ligase</keyword>
<keyword evidence="7" id="KW-1185">Reference proteome</keyword>
<dbReference type="PANTHER" id="PTHR45527">
    <property type="entry name" value="NONRIBOSOMAL PEPTIDE SYNTHETASE"/>
    <property type="match status" value="1"/>
</dbReference>
<reference evidence="6" key="1">
    <citation type="submission" date="2021-08" db="EMBL/GenBank/DDBJ databases">
        <title>Chromosome-Level Trichoderma cornu-damae using Hi-C Data.</title>
        <authorList>
            <person name="Kim C.S."/>
        </authorList>
    </citation>
    <scope>NUCLEOTIDE SEQUENCE</scope>
    <source>
        <strain evidence="6">KA19-0412C</strain>
    </source>
</reference>
<evidence type="ECO:0000256" key="3">
    <source>
        <dbReference type="ARBA" id="ARBA00022598"/>
    </source>
</evidence>
<dbReference type="SUPFAM" id="SSF56801">
    <property type="entry name" value="Acetyl-CoA synthetase-like"/>
    <property type="match status" value="1"/>
</dbReference>
<dbReference type="Gene3D" id="1.10.1200.10">
    <property type="entry name" value="ACP-like"/>
    <property type="match status" value="2"/>
</dbReference>
<keyword evidence="2" id="KW-0597">Phosphoprotein</keyword>
<comment type="caution">
    <text evidence="6">The sequence shown here is derived from an EMBL/GenBank/DDBJ whole genome shotgun (WGS) entry which is preliminary data.</text>
</comment>
<dbReference type="GO" id="GO:0005737">
    <property type="term" value="C:cytoplasm"/>
    <property type="evidence" value="ECO:0007669"/>
    <property type="project" value="TreeGrafter"/>
</dbReference>
<dbReference type="SUPFAM" id="SSF47336">
    <property type="entry name" value="ACP-like"/>
    <property type="match status" value="2"/>
</dbReference>
<dbReference type="GO" id="GO:0044550">
    <property type="term" value="P:secondary metabolite biosynthetic process"/>
    <property type="evidence" value="ECO:0007669"/>
    <property type="project" value="TreeGrafter"/>
</dbReference>
<dbReference type="GO" id="GO:0016874">
    <property type="term" value="F:ligase activity"/>
    <property type="evidence" value="ECO:0007669"/>
    <property type="project" value="UniProtKB-KW"/>
</dbReference>
<dbReference type="InterPro" id="IPR036736">
    <property type="entry name" value="ACP-like_sf"/>
</dbReference>
<proteinExistence type="predicted"/>
<name>A0A9P8QN52_9HYPO</name>
<dbReference type="GO" id="GO:0031177">
    <property type="term" value="F:phosphopantetheine binding"/>
    <property type="evidence" value="ECO:0007669"/>
    <property type="project" value="TreeGrafter"/>
</dbReference>
<dbReference type="Gene3D" id="3.40.50.12780">
    <property type="entry name" value="N-terminal domain of ligase-like"/>
    <property type="match status" value="1"/>
</dbReference>
<organism evidence="6 7">
    <name type="scientific">Trichoderma cornu-damae</name>
    <dbReference type="NCBI Taxonomy" id="654480"/>
    <lineage>
        <taxon>Eukaryota</taxon>
        <taxon>Fungi</taxon>
        <taxon>Dikarya</taxon>
        <taxon>Ascomycota</taxon>
        <taxon>Pezizomycotina</taxon>
        <taxon>Sordariomycetes</taxon>
        <taxon>Hypocreomycetidae</taxon>
        <taxon>Hypocreales</taxon>
        <taxon>Hypocreaceae</taxon>
        <taxon>Trichoderma</taxon>
    </lineage>
</organism>
<feature type="compositionally biased region" description="Polar residues" evidence="4">
    <location>
        <begin position="406"/>
        <end position="415"/>
    </location>
</feature>